<feature type="compositionally biased region" description="Polar residues" evidence="1">
    <location>
        <begin position="310"/>
        <end position="324"/>
    </location>
</feature>
<feature type="compositionally biased region" description="Gly residues" evidence="1">
    <location>
        <begin position="341"/>
        <end position="367"/>
    </location>
</feature>
<protein>
    <recommendedName>
        <fullName evidence="2">Fibronectin type-III domain-containing protein</fullName>
    </recommendedName>
</protein>
<feature type="region of interest" description="Disordered" evidence="1">
    <location>
        <begin position="385"/>
        <end position="421"/>
    </location>
</feature>
<reference evidence="3 4" key="1">
    <citation type="journal article" date="2016" name="Nat. Commun.">
        <title>Thousands of microbial genomes shed light on interconnected biogeochemical processes in an aquifer system.</title>
        <authorList>
            <person name="Anantharaman K."/>
            <person name="Brown C.T."/>
            <person name="Hug L.A."/>
            <person name="Sharon I."/>
            <person name="Castelle C.J."/>
            <person name="Probst A.J."/>
            <person name="Thomas B.C."/>
            <person name="Singh A."/>
            <person name="Wilkins M.J."/>
            <person name="Karaoz U."/>
            <person name="Brodie E.L."/>
            <person name="Williams K.H."/>
            <person name="Hubbard S.S."/>
            <person name="Banfield J.F."/>
        </authorList>
    </citation>
    <scope>NUCLEOTIDE SEQUENCE [LARGE SCALE GENOMIC DNA]</scope>
</reference>
<feature type="compositionally biased region" description="Gly residues" evidence="1">
    <location>
        <begin position="396"/>
        <end position="421"/>
    </location>
</feature>
<feature type="region of interest" description="Disordered" evidence="1">
    <location>
        <begin position="310"/>
        <end position="367"/>
    </location>
</feature>
<dbReference type="InterPro" id="IPR049304">
    <property type="entry name" value="Gly_rich_dom"/>
</dbReference>
<dbReference type="SUPFAM" id="SSF49265">
    <property type="entry name" value="Fibronectin type III"/>
    <property type="match status" value="1"/>
</dbReference>
<dbReference type="EMBL" id="MHWE01000002">
    <property type="protein sequence ID" value="OHB04791.1"/>
    <property type="molecule type" value="Genomic_DNA"/>
</dbReference>
<organism evidence="3 4">
    <name type="scientific">Candidatus Zambryskibacteria bacterium RIFCSPLOWO2_01_FULL_45_21</name>
    <dbReference type="NCBI Taxonomy" id="1802761"/>
    <lineage>
        <taxon>Bacteria</taxon>
        <taxon>Candidatus Zambryskiibacteriota</taxon>
    </lineage>
</organism>
<feature type="region of interest" description="Disordered" evidence="1">
    <location>
        <begin position="764"/>
        <end position="796"/>
    </location>
</feature>
<feature type="region of interest" description="Disordered" evidence="1">
    <location>
        <begin position="1664"/>
        <end position="1705"/>
    </location>
</feature>
<dbReference type="SMART" id="SM00060">
    <property type="entry name" value="FN3"/>
    <property type="match status" value="1"/>
</dbReference>
<name>A0A1G2U5L9_9BACT</name>
<comment type="caution">
    <text evidence="3">The sequence shown here is derived from an EMBL/GenBank/DDBJ whole genome shotgun (WGS) entry which is preliminary data.</text>
</comment>
<sequence length="1733" mass="178274">MKTLNKLISLLLVVVLFVGAFPLDVLAAASSIRQEINIIDGYMSAADGLYATSSAIVELNPSKYSGTVSYHFEVVASTTLSISSNVYLKTKAGATVATVPIPPGTTNPTLIRTSSPFTPTSGATEYVAVIGNESGATKSIKAARIIILQNFAGDANSSATSTQTQIEIGNQETGKSNTTTGTLSFPKYWSYNSSNWDGTLTAYAEVTYQLNSQIASSTTYSVAGSNTYIEYPGTSYIQIEAWGGGAGGGVTNAGGGGGGGGGYARSTTTATGVNHTIEVGAAGTVDQDAGAGNSTFDALVIADGGNGTNDELASTGGTSNTGQVTADGGGGGAANTSPDTSGGGGGAGGPNGDGFGGQGGTASEGGAGGLANGGGAYQNNGGVGGAGSAGTSAGTRGNGGGGGDTSNDGGNGGAPGGGGGGSDGACATCLGSAGQVILTATLGQVGIAVEEDDGSFGGWTFTKQIVSRGDSTSTPSRIRSESFALTNGKHYRLVASTTNSSATYNIYNAKIVVDQATTYPTVFYKLEPQYLLGNTPLSSGTGLQKFLTDWDSTEWTGMSNTYLHAVDAINNSTSIVTLDQADGGGPVTDSTVTNPNYHATSTAMSMPGDENLDVTITTDNGGIYGSRILVRSAATAYTILGDGIDPATNSTIGPGAVATEIGRFSLATNYNGDTVTGLTVTLSPANAYTNIATVDVQTTGGSSKCSTSSISSNTVSLTSCGISVTTTATDYKIMITPKAHGDMLAPASGASYATVATTTDWAGNNTHSGTDTDSATITVDNDSPSNVTPASVSSTYDGQATLSWTNPADTDLAKIIVLRRAGSAVTDTPTEGASYSVGASVGSSVVACSNISTSCTDTGLTNGTAYHYKIFTKDLRGNYSDSGTVPDNSPITPAAAILTQKAYRFSENANIAKFGSDGAASSTSLSDTPQRIAADSTHMYMFGVNDTPDWHIEKRLLSDGSLDTSFGTNGVATGASASTDAGDIAIDSTYMYLAGWDGSSPYDWRIEKRKLSNSNLCTAAECGTEFGTGGIVNSTSGRRLFGIAIDSTYMYLAGYDDITKWRIEKRLLSDGSLDTDFGTSGAVTGDAGETSFRMSVAVDSKYMYLTGLDLVGGSLFKFRVEKRLLSDGSLDTNFDGDGIATTTPAAAGSNLYSLDIAIDSNYLYAFGREENSAGSNTYYWHVEKRSLSDGSFDASFGLNGIATSSLAESENASGIDIDSTYMYLVGTDDTSTIDWRIEKRLLSDGSLDSNFGTAGAVVGDGVTTSSLDVYADSLYVYAIGSESYDGGSVWRVEKRRISDGTLADVLLPGNPLATQDNSATLTVANQQFRLRALLRVDTSGASSTKTFKLQFATKSGTCDTSFADESYNDVTGATDISYYDNTLGIDGDALTASTTDPTDSPRTVVSQTYEESNNFTSSAAAIPSGQDGLWDFSLYDKSAPASASYCFRVVESSGAELGAYSVIPEITTYGAVTPPSLTQTHFIWRNDNGSESSASYFTAQDTTISANDRVNLGDRKRLRFLISNGAGAGTATGFQYLLEQASSSCSAWMPISNTETGGTHWVMSQSSNISGEETTTDLADLTNPGGSSFIAGFINDASNKTSAHTLDANQFTELEYSIKSTLNAEIGLQYCFRLTNDGDAQYFGYSNQPQITLSYFQNSSDSNNLESYGSGSLRPGGGASGGGSVPDEDPGTGDQQGGGAPDGGGGDVGMLSPYHWIFEIVFKLLTLNQLTSV</sequence>
<dbReference type="Gene3D" id="2.60.40.10">
    <property type="entry name" value="Immunoglobulins"/>
    <property type="match status" value="1"/>
</dbReference>
<dbReference type="Pfam" id="PF21722">
    <property type="entry name" value="Gly_rich_2"/>
    <property type="match status" value="1"/>
</dbReference>
<dbReference type="InterPro" id="IPR036116">
    <property type="entry name" value="FN3_sf"/>
</dbReference>
<dbReference type="Gene3D" id="2.80.10.50">
    <property type="match status" value="1"/>
</dbReference>
<evidence type="ECO:0000259" key="2">
    <source>
        <dbReference type="SMART" id="SM00060"/>
    </source>
</evidence>
<accession>A0A1G2U5L9</accession>
<evidence type="ECO:0000313" key="3">
    <source>
        <dbReference type="EMBL" id="OHB04791.1"/>
    </source>
</evidence>
<evidence type="ECO:0000256" key="1">
    <source>
        <dbReference type="SAM" id="MobiDB-lite"/>
    </source>
</evidence>
<dbReference type="Proteomes" id="UP000176800">
    <property type="component" value="Unassembled WGS sequence"/>
</dbReference>
<feature type="domain" description="Fibronectin type-III" evidence="2">
    <location>
        <begin position="781"/>
        <end position="880"/>
    </location>
</feature>
<feature type="compositionally biased region" description="Gly residues" evidence="1">
    <location>
        <begin position="1694"/>
        <end position="1705"/>
    </location>
</feature>
<proteinExistence type="predicted"/>
<gene>
    <name evidence="3" type="ORF">A3B14_01435</name>
</gene>
<dbReference type="InterPro" id="IPR013783">
    <property type="entry name" value="Ig-like_fold"/>
</dbReference>
<evidence type="ECO:0000313" key="4">
    <source>
        <dbReference type="Proteomes" id="UP000176800"/>
    </source>
</evidence>
<feature type="compositionally biased region" description="Gly residues" evidence="1">
    <location>
        <begin position="1674"/>
        <end position="1684"/>
    </location>
</feature>
<dbReference type="InterPro" id="IPR003961">
    <property type="entry name" value="FN3_dom"/>
</dbReference>